<accession>A0A6M0CDD2</accession>
<name>A0A6M0CDD2_9FLAO</name>
<evidence type="ECO:0000313" key="2">
    <source>
        <dbReference type="Proteomes" id="UP000474296"/>
    </source>
</evidence>
<protein>
    <submittedName>
        <fullName evidence="1">Uncharacterized protein</fullName>
    </submittedName>
</protein>
<evidence type="ECO:0000313" key="1">
    <source>
        <dbReference type="EMBL" id="NER15731.1"/>
    </source>
</evidence>
<sequence length="163" mass="18410">MNTVSLHSEEKSIHIQIVDSMPEVVALLEDNIKHKTKSLHTSILGKLNISETKKHQLEAIIDKQKQTWKRILKSQPNFNYHNTAEVGILFSVGPISKILANKVNGKAIAELSNGIYGVLRGLGASEFQAASYIKALQNDRFIIIQRESLEGIDKKHFSRLYKY</sequence>
<keyword evidence="2" id="KW-1185">Reference proteome</keyword>
<gene>
    <name evidence="1" type="ORF">GWK10_00825</name>
</gene>
<reference evidence="1 2" key="1">
    <citation type="submission" date="2020-01" db="EMBL/GenBank/DDBJ databases">
        <title>Spongiivirga citrea KCTC 32990T.</title>
        <authorList>
            <person name="Wang G."/>
        </authorList>
    </citation>
    <scope>NUCLEOTIDE SEQUENCE [LARGE SCALE GENOMIC DNA]</scope>
    <source>
        <strain evidence="1 2">KCTC 32990</strain>
    </source>
</reference>
<dbReference type="RefSeq" id="WP_164029002.1">
    <property type="nucleotide sequence ID" value="NZ_JAABOQ010000001.1"/>
</dbReference>
<organism evidence="1 2">
    <name type="scientific">Spongiivirga citrea</name>
    <dbReference type="NCBI Taxonomy" id="1481457"/>
    <lineage>
        <taxon>Bacteria</taxon>
        <taxon>Pseudomonadati</taxon>
        <taxon>Bacteroidota</taxon>
        <taxon>Flavobacteriia</taxon>
        <taxon>Flavobacteriales</taxon>
        <taxon>Flavobacteriaceae</taxon>
        <taxon>Spongiivirga</taxon>
    </lineage>
</organism>
<dbReference type="AlphaFoldDB" id="A0A6M0CDD2"/>
<dbReference type="EMBL" id="JAABOQ010000001">
    <property type="protein sequence ID" value="NER15731.1"/>
    <property type="molecule type" value="Genomic_DNA"/>
</dbReference>
<comment type="caution">
    <text evidence="1">The sequence shown here is derived from an EMBL/GenBank/DDBJ whole genome shotgun (WGS) entry which is preliminary data.</text>
</comment>
<proteinExistence type="predicted"/>
<dbReference type="Proteomes" id="UP000474296">
    <property type="component" value="Unassembled WGS sequence"/>
</dbReference>